<dbReference type="Proteomes" id="UP000321058">
    <property type="component" value="Unassembled WGS sequence"/>
</dbReference>
<dbReference type="Pfam" id="PF00459">
    <property type="entry name" value="Inositol_P"/>
    <property type="match status" value="1"/>
</dbReference>
<dbReference type="EMBL" id="BKAJ01000012">
    <property type="protein sequence ID" value="GEP53554.1"/>
    <property type="molecule type" value="Genomic_DNA"/>
</dbReference>
<dbReference type="Gene3D" id="3.30.540.10">
    <property type="entry name" value="Fructose-1,6-Bisphosphatase, subunit A, domain 1"/>
    <property type="match status" value="1"/>
</dbReference>
<dbReference type="PRINTS" id="PR00377">
    <property type="entry name" value="IMPHPHTASES"/>
</dbReference>
<comment type="caution">
    <text evidence="6">The sequence shown here is derived from an EMBL/GenBank/DDBJ whole genome shotgun (WGS) entry which is preliminary data.</text>
</comment>
<dbReference type="InterPro" id="IPR000760">
    <property type="entry name" value="Inositol_monophosphatase-like"/>
</dbReference>
<dbReference type="GO" id="GO:0046872">
    <property type="term" value="F:metal ion binding"/>
    <property type="evidence" value="ECO:0007669"/>
    <property type="project" value="UniProtKB-KW"/>
</dbReference>
<feature type="binding site" evidence="5">
    <location>
        <position position="94"/>
    </location>
    <ligand>
        <name>Mg(2+)</name>
        <dbReference type="ChEBI" id="CHEBI:18420"/>
        <label>1</label>
        <note>catalytic</note>
    </ligand>
</feature>
<evidence type="ECO:0000256" key="4">
    <source>
        <dbReference type="ARBA" id="ARBA00022842"/>
    </source>
</evidence>
<dbReference type="Gene3D" id="3.40.190.80">
    <property type="match status" value="1"/>
</dbReference>
<keyword evidence="3" id="KW-0378">Hydrolase</keyword>
<dbReference type="SUPFAM" id="SSF56655">
    <property type="entry name" value="Carbohydrate phosphatase"/>
    <property type="match status" value="1"/>
</dbReference>
<sequence>MLGSADAERVGELMRETAAAELLPRFRSLAKEDIRLKGPGDYVTVADVASEQRLASGLARILPGVPVVGEEAVEKEPDLVDLIARPGESCWVVDPLDGTANFASGKDRFAIIVCLVRDTVAVGGWILDLPTGRMAMALKGEGVTLDGAPVRRPEPVRPPIGFVGYKVKKEFDRQLPADKRSSLGRVSTLNCAGAEYHEILAGRADFNLYRMTKSWDHAAGTLMIAEAGGEAQRFDGKPYAPAQPINSGLIAAIRPQTLAQVRTLFEAVRMPLLAGLPKI</sequence>
<dbReference type="OrthoDB" id="9785695at2"/>
<keyword evidence="2 5" id="KW-0479">Metal-binding</keyword>
<dbReference type="PANTHER" id="PTHR20854:SF4">
    <property type="entry name" value="INOSITOL-1-MONOPHOSPHATASE-RELATED"/>
    <property type="match status" value="1"/>
</dbReference>
<feature type="binding site" evidence="5">
    <location>
        <position position="70"/>
    </location>
    <ligand>
        <name>Mg(2+)</name>
        <dbReference type="ChEBI" id="CHEBI:18420"/>
        <label>1</label>
        <note>catalytic</note>
    </ligand>
</feature>
<dbReference type="InterPro" id="IPR020583">
    <property type="entry name" value="Inositol_monoP_metal-BS"/>
</dbReference>
<evidence type="ECO:0000313" key="7">
    <source>
        <dbReference type="Proteomes" id="UP000321058"/>
    </source>
</evidence>
<feature type="binding site" evidence="5">
    <location>
        <position position="96"/>
    </location>
    <ligand>
        <name>Mg(2+)</name>
        <dbReference type="ChEBI" id="CHEBI:18420"/>
        <label>1</label>
        <note>catalytic</note>
    </ligand>
</feature>
<comment type="similarity">
    <text evidence="1">Belongs to the inositol monophosphatase superfamily.</text>
</comment>
<name>A0A512N3K2_9HYPH</name>
<reference evidence="6 7" key="1">
    <citation type="submission" date="2019-07" db="EMBL/GenBank/DDBJ databases">
        <title>Whole genome shotgun sequence of Reyranella soli NBRC 108950.</title>
        <authorList>
            <person name="Hosoyama A."/>
            <person name="Uohara A."/>
            <person name="Ohji S."/>
            <person name="Ichikawa N."/>
        </authorList>
    </citation>
    <scope>NUCLEOTIDE SEQUENCE [LARGE SCALE GENOMIC DNA]</scope>
    <source>
        <strain evidence="6 7">NBRC 108950</strain>
    </source>
</reference>
<comment type="cofactor">
    <cofactor evidence="5">
        <name>Mg(2+)</name>
        <dbReference type="ChEBI" id="CHEBI:18420"/>
    </cofactor>
</comment>
<keyword evidence="4 5" id="KW-0460">Magnesium</keyword>
<dbReference type="RefSeq" id="WP_147146306.1">
    <property type="nucleotide sequence ID" value="NZ_BKAJ01000012.1"/>
</dbReference>
<evidence type="ECO:0000256" key="3">
    <source>
        <dbReference type="ARBA" id="ARBA00022801"/>
    </source>
</evidence>
<dbReference type="PANTHER" id="PTHR20854">
    <property type="entry name" value="INOSITOL MONOPHOSPHATASE"/>
    <property type="match status" value="1"/>
</dbReference>
<evidence type="ECO:0000256" key="1">
    <source>
        <dbReference type="ARBA" id="ARBA00009759"/>
    </source>
</evidence>
<dbReference type="GO" id="GO:0007165">
    <property type="term" value="P:signal transduction"/>
    <property type="evidence" value="ECO:0007669"/>
    <property type="project" value="TreeGrafter"/>
</dbReference>
<evidence type="ECO:0000313" key="6">
    <source>
        <dbReference type="EMBL" id="GEP53554.1"/>
    </source>
</evidence>
<feature type="binding site" evidence="5">
    <location>
        <position position="97"/>
    </location>
    <ligand>
        <name>Mg(2+)</name>
        <dbReference type="ChEBI" id="CHEBI:18420"/>
        <label>1</label>
        <note>catalytic</note>
    </ligand>
</feature>
<dbReference type="GO" id="GO:0008934">
    <property type="term" value="F:inositol monophosphate 1-phosphatase activity"/>
    <property type="evidence" value="ECO:0007669"/>
    <property type="project" value="TreeGrafter"/>
</dbReference>
<dbReference type="GO" id="GO:0046854">
    <property type="term" value="P:phosphatidylinositol phosphate biosynthetic process"/>
    <property type="evidence" value="ECO:0007669"/>
    <property type="project" value="InterPro"/>
</dbReference>
<dbReference type="AlphaFoldDB" id="A0A512N3K2"/>
<evidence type="ECO:0000256" key="2">
    <source>
        <dbReference type="ARBA" id="ARBA00022723"/>
    </source>
</evidence>
<dbReference type="PROSITE" id="PS00629">
    <property type="entry name" value="IMP_1"/>
    <property type="match status" value="1"/>
</dbReference>
<keyword evidence="7" id="KW-1185">Reference proteome</keyword>
<dbReference type="PROSITE" id="PS00630">
    <property type="entry name" value="IMP_2"/>
    <property type="match status" value="1"/>
</dbReference>
<organism evidence="6 7">
    <name type="scientific">Reyranella soli</name>
    <dbReference type="NCBI Taxonomy" id="1230389"/>
    <lineage>
        <taxon>Bacteria</taxon>
        <taxon>Pseudomonadati</taxon>
        <taxon>Pseudomonadota</taxon>
        <taxon>Alphaproteobacteria</taxon>
        <taxon>Hyphomicrobiales</taxon>
        <taxon>Reyranellaceae</taxon>
        <taxon>Reyranella</taxon>
    </lineage>
</organism>
<gene>
    <name evidence="6" type="ORF">RSO01_07200</name>
</gene>
<feature type="binding site" evidence="5">
    <location>
        <position position="216"/>
    </location>
    <ligand>
        <name>Mg(2+)</name>
        <dbReference type="ChEBI" id="CHEBI:18420"/>
        <label>1</label>
        <note>catalytic</note>
    </ligand>
</feature>
<evidence type="ECO:0000256" key="5">
    <source>
        <dbReference type="PIRSR" id="PIRSR600760-2"/>
    </source>
</evidence>
<accession>A0A512N3K2</accession>
<dbReference type="InterPro" id="IPR020550">
    <property type="entry name" value="Inositol_monophosphatase_CS"/>
</dbReference>
<dbReference type="GO" id="GO:0006020">
    <property type="term" value="P:inositol metabolic process"/>
    <property type="evidence" value="ECO:0007669"/>
    <property type="project" value="TreeGrafter"/>
</dbReference>
<protein>
    <submittedName>
        <fullName evidence="6">Inositol phosphatase</fullName>
    </submittedName>
</protein>
<proteinExistence type="inferred from homology"/>